<feature type="non-terminal residue" evidence="1">
    <location>
        <position position="118"/>
    </location>
</feature>
<dbReference type="EMBL" id="CAUOFW020006728">
    <property type="protein sequence ID" value="CAK9176021.1"/>
    <property type="molecule type" value="Genomic_DNA"/>
</dbReference>
<evidence type="ECO:0000313" key="1">
    <source>
        <dbReference type="EMBL" id="CAK9176021.1"/>
    </source>
</evidence>
<gene>
    <name evidence="1" type="ORF">ILEXP_LOCUS45860</name>
</gene>
<organism evidence="1 2">
    <name type="scientific">Ilex paraguariensis</name>
    <name type="common">yerba mate</name>
    <dbReference type="NCBI Taxonomy" id="185542"/>
    <lineage>
        <taxon>Eukaryota</taxon>
        <taxon>Viridiplantae</taxon>
        <taxon>Streptophyta</taxon>
        <taxon>Embryophyta</taxon>
        <taxon>Tracheophyta</taxon>
        <taxon>Spermatophyta</taxon>
        <taxon>Magnoliopsida</taxon>
        <taxon>eudicotyledons</taxon>
        <taxon>Gunneridae</taxon>
        <taxon>Pentapetalae</taxon>
        <taxon>asterids</taxon>
        <taxon>campanulids</taxon>
        <taxon>Aquifoliales</taxon>
        <taxon>Aquifoliaceae</taxon>
        <taxon>Ilex</taxon>
    </lineage>
</organism>
<feature type="non-terminal residue" evidence="1">
    <location>
        <position position="1"/>
    </location>
</feature>
<evidence type="ECO:0000313" key="2">
    <source>
        <dbReference type="Proteomes" id="UP001642360"/>
    </source>
</evidence>
<reference evidence="1 2" key="1">
    <citation type="submission" date="2024-02" db="EMBL/GenBank/DDBJ databases">
        <authorList>
            <person name="Vignale AGUSTIN F."/>
            <person name="Sosa J E."/>
            <person name="Modenutti C."/>
        </authorList>
    </citation>
    <scope>NUCLEOTIDE SEQUENCE [LARGE SCALE GENOMIC DNA]</scope>
</reference>
<name>A0ABC8U3I8_9AQUA</name>
<dbReference type="AlphaFoldDB" id="A0ABC8U3I8"/>
<keyword evidence="2" id="KW-1185">Reference proteome</keyword>
<protein>
    <submittedName>
        <fullName evidence="1">Uncharacterized protein</fullName>
    </submittedName>
</protein>
<proteinExistence type="predicted"/>
<dbReference type="Proteomes" id="UP001642360">
    <property type="component" value="Unassembled WGS sequence"/>
</dbReference>
<sequence length="118" mass="13467">EINYNVLSTRQLAQRARRERERCQLKEPTMHVIEQIVPIEFLESSSMNTMLRGMPPQNVEEGVMTHLEPHPRCPIEISELAVEQTVATNDVGPSHVISMLQAMPNLNEDTTTEVDQPY</sequence>
<accession>A0ABC8U3I8</accession>
<comment type="caution">
    <text evidence="1">The sequence shown here is derived from an EMBL/GenBank/DDBJ whole genome shotgun (WGS) entry which is preliminary data.</text>
</comment>